<dbReference type="RefSeq" id="XP_022493741.1">
    <property type="nucleotide sequence ID" value="XM_022626678.1"/>
</dbReference>
<evidence type="ECO:0000259" key="2">
    <source>
        <dbReference type="Pfam" id="PF06985"/>
    </source>
</evidence>
<dbReference type="PANTHER" id="PTHR33112:SF1">
    <property type="entry name" value="HETEROKARYON INCOMPATIBILITY DOMAIN-CONTAINING PROTEIN"/>
    <property type="match status" value="1"/>
</dbReference>
<evidence type="ECO:0000256" key="1">
    <source>
        <dbReference type="SAM" id="Phobius"/>
    </source>
</evidence>
<feature type="domain" description="Heterokaryon incompatibility" evidence="2">
    <location>
        <begin position="275"/>
        <end position="413"/>
    </location>
</feature>
<keyword evidence="1" id="KW-0812">Transmembrane</keyword>
<name>A0A1F5LYV1_PENAI</name>
<gene>
    <name evidence="3" type="ORF">PENARI_c001G06962</name>
</gene>
<protein>
    <recommendedName>
        <fullName evidence="2">Heterokaryon incompatibility domain-containing protein</fullName>
    </recommendedName>
</protein>
<dbReference type="PANTHER" id="PTHR33112">
    <property type="entry name" value="DOMAIN PROTEIN, PUTATIVE-RELATED"/>
    <property type="match status" value="1"/>
</dbReference>
<reference evidence="3 4" key="1">
    <citation type="journal article" date="2016" name="Sci. Rep.">
        <title>Penicillium arizonense, a new, genome sequenced fungal species, reveals a high chemical diversity in secreted metabolites.</title>
        <authorList>
            <person name="Grijseels S."/>
            <person name="Nielsen J.C."/>
            <person name="Randelovic M."/>
            <person name="Nielsen J."/>
            <person name="Nielsen K.F."/>
            <person name="Workman M."/>
            <person name="Frisvad J.C."/>
        </authorList>
    </citation>
    <scope>NUCLEOTIDE SEQUENCE [LARGE SCALE GENOMIC DNA]</scope>
    <source>
        <strain evidence="3 4">CBS 141311</strain>
    </source>
</reference>
<dbReference type="OrthoDB" id="5135333at2759"/>
<evidence type="ECO:0000313" key="3">
    <source>
        <dbReference type="EMBL" id="OGE58318.1"/>
    </source>
</evidence>
<dbReference type="Proteomes" id="UP000177622">
    <property type="component" value="Unassembled WGS sequence"/>
</dbReference>
<feature type="transmembrane region" description="Helical" evidence="1">
    <location>
        <begin position="29"/>
        <end position="54"/>
    </location>
</feature>
<dbReference type="GeneID" id="34571412"/>
<dbReference type="AlphaFoldDB" id="A0A1F5LYV1"/>
<keyword evidence="1" id="KW-0472">Membrane</keyword>
<comment type="caution">
    <text evidence="3">The sequence shown here is derived from an EMBL/GenBank/DDBJ whole genome shotgun (WGS) entry which is preliminary data.</text>
</comment>
<keyword evidence="4" id="KW-1185">Reference proteome</keyword>
<proteinExistence type="predicted"/>
<dbReference type="Pfam" id="PF06985">
    <property type="entry name" value="HET"/>
    <property type="match status" value="1"/>
</dbReference>
<sequence>MAVTGFLRVGFSRFWRFIFHTVWGIFLSLFPWIGLLAISPLVVLFSIYSIWWTYKNHWRPKLRRKFGRSKFSDARDDEGNLLCDRCAAIDLETAFQPRQPGEHLEHGRFLLHLNPSREWPIEECRFCQLLEASRVDESWYSDSRGYDLVSTPISQSVWDDRSGSRITEHVEAVVLNAVHSGSSNRGWVSMSPTWQKHVKGVIGVTNSSPPDQHHPFHMRDMRGPRADFDHVRGWIELCCGFHDECRLLHQGNSMPLRLIDCETRRLLVAQEGMEYAALSYVLGSTTGSGHTEFANVLPDDIPKVLIDAMEVAQQLQTRWLWIDQYCINQFDEVEFQSELSRMHLIYQGAKFTIIAAVGDATQGLLGTSSTPRAQNQVQSSLLYQGKRLSLSLPSPRTRVANSIWMTRGWTYQEAALSRRCIYFTQQEIYFECRIATWRESISEPVEWIDPSTKQIFKPSHGFPEHVDLYTARNLSYPNDALNAFRGVLKHLISQSQRTPLLHHWGVEIYPLNDRPGQYAPDLLWSHYSESTLSSARVDPELRRRSAFPSWSWLGWNKRTGLFYASFYSSLRIMAQCWAETKHGSLISFDSEENVRFMTQTVDDFSTILHVEAPVLDMVVSTTHGNRLEIRGYPDEEVIITNPWMSTDMVLDHCMGVVVGMEGPVQAIVGNNQGPRAYILLVEQQVNGLCRRIGLAKCYGLEPLIDYVPRTKLRLG</sequence>
<dbReference type="EMBL" id="LXJU01000001">
    <property type="protein sequence ID" value="OGE58318.1"/>
    <property type="molecule type" value="Genomic_DNA"/>
</dbReference>
<organism evidence="3 4">
    <name type="scientific">Penicillium arizonense</name>
    <dbReference type="NCBI Taxonomy" id="1835702"/>
    <lineage>
        <taxon>Eukaryota</taxon>
        <taxon>Fungi</taxon>
        <taxon>Dikarya</taxon>
        <taxon>Ascomycota</taxon>
        <taxon>Pezizomycotina</taxon>
        <taxon>Eurotiomycetes</taxon>
        <taxon>Eurotiomycetidae</taxon>
        <taxon>Eurotiales</taxon>
        <taxon>Aspergillaceae</taxon>
        <taxon>Penicillium</taxon>
    </lineage>
</organism>
<dbReference type="InterPro" id="IPR010730">
    <property type="entry name" value="HET"/>
</dbReference>
<keyword evidence="1" id="KW-1133">Transmembrane helix</keyword>
<dbReference type="STRING" id="1835702.A0A1F5LYV1"/>
<evidence type="ECO:0000313" key="4">
    <source>
        <dbReference type="Proteomes" id="UP000177622"/>
    </source>
</evidence>
<accession>A0A1F5LYV1</accession>